<evidence type="ECO:0000313" key="6">
    <source>
        <dbReference type="EMBL" id="ACO65945.1"/>
    </source>
</evidence>
<evidence type="ECO:0000256" key="1">
    <source>
        <dbReference type="ARBA" id="ARBA00022617"/>
    </source>
</evidence>
<dbReference type="Gene3D" id="3.10.120.10">
    <property type="entry name" value="Cytochrome b5-like heme/steroid binding domain"/>
    <property type="match status" value="1"/>
</dbReference>
<name>C1ECQ4_MICCC</name>
<dbReference type="GO" id="GO:0046872">
    <property type="term" value="F:metal ion binding"/>
    <property type="evidence" value="ECO:0007669"/>
    <property type="project" value="UniProtKB-KW"/>
</dbReference>
<gene>
    <name evidence="6" type="ORF">MICPUN_61502</name>
</gene>
<dbReference type="PROSITE" id="PS50255">
    <property type="entry name" value="CYTOCHROME_B5_2"/>
    <property type="match status" value="1"/>
</dbReference>
<dbReference type="OrthoDB" id="260519at2759"/>
<dbReference type="InParanoid" id="C1ECQ4"/>
<feature type="domain" description="Cytochrome b5 heme-binding" evidence="5">
    <location>
        <begin position="86"/>
        <end position="142"/>
    </location>
</feature>
<feature type="region of interest" description="Disordered" evidence="4">
    <location>
        <begin position="1"/>
        <end position="40"/>
    </location>
</feature>
<evidence type="ECO:0000256" key="2">
    <source>
        <dbReference type="ARBA" id="ARBA00022723"/>
    </source>
</evidence>
<dbReference type="InterPro" id="IPR001199">
    <property type="entry name" value="Cyt_B5-like_heme/steroid-bd"/>
</dbReference>
<dbReference type="InterPro" id="IPR036400">
    <property type="entry name" value="Cyt_B5-like_heme/steroid_sf"/>
</dbReference>
<protein>
    <recommendedName>
        <fullName evidence="5">Cytochrome b5 heme-binding domain-containing protein</fullName>
    </recommendedName>
</protein>
<keyword evidence="2" id="KW-0479">Metal-binding</keyword>
<dbReference type="AlphaFoldDB" id="C1ECQ4"/>
<keyword evidence="3" id="KW-0408">Iron</keyword>
<keyword evidence="7" id="KW-1185">Reference proteome</keyword>
<dbReference type="RefSeq" id="XP_002504687.1">
    <property type="nucleotide sequence ID" value="XM_002504641.1"/>
</dbReference>
<sequence length="190" mass="20161">MSTLASMRCLAATSTSGRPHERTTSSSAGAPGRTTNARRHPIVGDGLLRRLSRATIAVGSAAALALTDPSPVFALGIIDAFAPVPPRAVTFEEVAAHDAPEACYMGLAIGRRTLDDSIVVYDMTGFLSRHPGGYERVARNCGTVNCAWEMRYKGHRFFALDDSRLGFAVRARGGVALGTLTEYSNGSCLE</sequence>
<dbReference type="Proteomes" id="UP000002009">
    <property type="component" value="Chromosome 9"/>
</dbReference>
<dbReference type="PROSITE" id="PS00191">
    <property type="entry name" value="CYTOCHROME_B5_1"/>
    <property type="match status" value="1"/>
</dbReference>
<proteinExistence type="predicted"/>
<dbReference type="InterPro" id="IPR018506">
    <property type="entry name" value="Cyt_B5_heme-BS"/>
</dbReference>
<dbReference type="SUPFAM" id="SSF55856">
    <property type="entry name" value="Cytochrome b5-like heme/steroid binding domain"/>
    <property type="match status" value="1"/>
</dbReference>
<evidence type="ECO:0000256" key="4">
    <source>
        <dbReference type="SAM" id="MobiDB-lite"/>
    </source>
</evidence>
<keyword evidence="1" id="KW-0349">Heme</keyword>
<evidence type="ECO:0000256" key="3">
    <source>
        <dbReference type="ARBA" id="ARBA00023004"/>
    </source>
</evidence>
<organism evidence="6 7">
    <name type="scientific">Micromonas commoda (strain RCC299 / NOUM17 / CCMP2709)</name>
    <name type="common">Picoplanktonic green alga</name>
    <dbReference type="NCBI Taxonomy" id="296587"/>
    <lineage>
        <taxon>Eukaryota</taxon>
        <taxon>Viridiplantae</taxon>
        <taxon>Chlorophyta</taxon>
        <taxon>Mamiellophyceae</taxon>
        <taxon>Mamiellales</taxon>
        <taxon>Mamiellaceae</taxon>
        <taxon>Micromonas</taxon>
    </lineage>
</organism>
<dbReference type="EMBL" id="CP001329">
    <property type="protein sequence ID" value="ACO65945.1"/>
    <property type="molecule type" value="Genomic_DNA"/>
</dbReference>
<dbReference type="GeneID" id="8246229"/>
<accession>C1ECQ4</accession>
<dbReference type="KEGG" id="mis:MICPUN_61502"/>
<dbReference type="GO" id="GO:0020037">
    <property type="term" value="F:heme binding"/>
    <property type="evidence" value="ECO:0007669"/>
    <property type="project" value="InterPro"/>
</dbReference>
<evidence type="ECO:0000313" key="7">
    <source>
        <dbReference type="Proteomes" id="UP000002009"/>
    </source>
</evidence>
<reference evidence="6 7" key="1">
    <citation type="journal article" date="2009" name="Science">
        <title>Green evolution and dynamic adaptations revealed by genomes of the marine picoeukaryotes Micromonas.</title>
        <authorList>
            <person name="Worden A.Z."/>
            <person name="Lee J.H."/>
            <person name="Mock T."/>
            <person name="Rouze P."/>
            <person name="Simmons M.P."/>
            <person name="Aerts A.L."/>
            <person name="Allen A.E."/>
            <person name="Cuvelier M.L."/>
            <person name="Derelle E."/>
            <person name="Everett M.V."/>
            <person name="Foulon E."/>
            <person name="Grimwood J."/>
            <person name="Gundlach H."/>
            <person name="Henrissat B."/>
            <person name="Napoli C."/>
            <person name="McDonald S.M."/>
            <person name="Parker M.S."/>
            <person name="Rombauts S."/>
            <person name="Salamov A."/>
            <person name="Von Dassow P."/>
            <person name="Badger J.H."/>
            <person name="Coutinho P.M."/>
            <person name="Demir E."/>
            <person name="Dubchak I."/>
            <person name="Gentemann C."/>
            <person name="Eikrem W."/>
            <person name="Gready J.E."/>
            <person name="John U."/>
            <person name="Lanier W."/>
            <person name="Lindquist E.A."/>
            <person name="Lucas S."/>
            <person name="Mayer K.F."/>
            <person name="Moreau H."/>
            <person name="Not F."/>
            <person name="Otillar R."/>
            <person name="Panaud O."/>
            <person name="Pangilinan J."/>
            <person name="Paulsen I."/>
            <person name="Piegu B."/>
            <person name="Poliakov A."/>
            <person name="Robbens S."/>
            <person name="Schmutz J."/>
            <person name="Toulza E."/>
            <person name="Wyss T."/>
            <person name="Zelensky A."/>
            <person name="Zhou K."/>
            <person name="Armbrust E.V."/>
            <person name="Bhattacharya D."/>
            <person name="Goodenough U.W."/>
            <person name="Van de Peer Y."/>
            <person name="Grigoriev I.V."/>
        </authorList>
    </citation>
    <scope>NUCLEOTIDE SEQUENCE [LARGE SCALE GENOMIC DNA]</scope>
    <source>
        <strain evidence="7">RCC299 / NOUM17</strain>
    </source>
</reference>
<evidence type="ECO:0000259" key="5">
    <source>
        <dbReference type="PROSITE" id="PS50255"/>
    </source>
</evidence>